<dbReference type="KEGG" id="mpd:MCP_1437"/>
<evidence type="ECO:0000256" key="7">
    <source>
        <dbReference type="RuleBase" id="RU003355"/>
    </source>
</evidence>
<evidence type="ECO:0000313" key="11">
    <source>
        <dbReference type="EMBL" id="BAI61509.1"/>
    </source>
</evidence>
<evidence type="ECO:0000256" key="8">
    <source>
        <dbReference type="SAM" id="MobiDB-lite"/>
    </source>
</evidence>
<dbReference type="Proteomes" id="UP000001882">
    <property type="component" value="Chromosome"/>
</dbReference>
<dbReference type="InterPro" id="IPR023828">
    <property type="entry name" value="Peptidase_S8_Ser-AS"/>
</dbReference>
<dbReference type="Pfam" id="PF00082">
    <property type="entry name" value="Peptidase_S8"/>
    <property type="match status" value="1"/>
</dbReference>
<evidence type="ECO:0000313" key="12">
    <source>
        <dbReference type="Proteomes" id="UP000001882"/>
    </source>
</evidence>
<evidence type="ECO:0000256" key="2">
    <source>
        <dbReference type="ARBA" id="ARBA00022670"/>
    </source>
</evidence>
<feature type="region of interest" description="Disordered" evidence="8">
    <location>
        <begin position="393"/>
        <end position="412"/>
    </location>
</feature>
<sequence length="443" mass="46452">MICTVLLAGALLVNASSPVMTKKANTDANTYVVVFNDSSSFGALGDQVTTFASDNNAEVLYEYETLNGVALKLPDGNAEKLKELTNVKYVEKDITFNVSLDDAPGIVGAPQIWDLGYTGKGVKVAVVDTGIDGGHPDLKGRVIGWKDMVNGKDTPYDDFGHGTHCAGIIGGSGAASDGKYKGVAPEVQFIGVKVLGKDGSGSLSTIMEGLDYAARSDAKIISMSLGSNEHSQAMDDLVTKAVNNGKIVVCAAGNSGPDEGTVGCPADTPAALTVGATDKSDNMASFSSRGPTKDGRVKPDICAPGKDIISCKAAGIMKNKAIDTYYVSMSGTSMACPMVSGSIALMVQANPKLTPAQAKEILEKTALHAKSYPNNNSGYGRINVKSAVNLLGGKPTPTPVKDPVVTPQPTYPSYPSYPYPSYPYPSYPYYPYPGYVQYPYAEE</sequence>
<dbReference type="SUPFAM" id="SSF54897">
    <property type="entry name" value="Protease propeptides/inhibitors"/>
    <property type="match status" value="1"/>
</dbReference>
<dbReference type="PROSITE" id="PS00136">
    <property type="entry name" value="SUBTILASE_ASP"/>
    <property type="match status" value="1"/>
</dbReference>
<keyword evidence="3 6" id="KW-0378">Hydrolase</keyword>
<evidence type="ECO:0000256" key="3">
    <source>
        <dbReference type="ARBA" id="ARBA00022801"/>
    </source>
</evidence>
<feature type="active site" description="Charge relay system" evidence="5 6">
    <location>
        <position position="128"/>
    </location>
</feature>
<dbReference type="InterPro" id="IPR015500">
    <property type="entry name" value="Peptidase_S8_subtilisin-rel"/>
</dbReference>
<dbReference type="CDD" id="cd07487">
    <property type="entry name" value="Peptidases_S8_1"/>
    <property type="match status" value="1"/>
</dbReference>
<dbReference type="Pfam" id="PF05922">
    <property type="entry name" value="Inhibitor_I9"/>
    <property type="match status" value="1"/>
</dbReference>
<reference evidence="11 12" key="2">
    <citation type="journal article" date="2008" name="Int. J. Syst. Evol. Microbiol.">
        <title>Methanocella paludicola gen. nov., sp. nov., a methane-producing archaeon, the first isolate of the lineage 'Rice Cluster I', and proposal of the new archaeal order Methanocellales ord. nov.</title>
        <authorList>
            <person name="Sakai S."/>
            <person name="Imachi H."/>
            <person name="Hanada S."/>
            <person name="Ohashi A."/>
            <person name="Harada H."/>
            <person name="Kamagata Y."/>
        </authorList>
    </citation>
    <scope>NUCLEOTIDE SEQUENCE [LARGE SCALE GENOMIC DNA]</scope>
    <source>
        <strain evidence="12">DSM 17711 / JCM 13418 / NBRC 101707 / SANAE</strain>
    </source>
</reference>
<feature type="active site" description="Charge relay system" evidence="5 6">
    <location>
        <position position="333"/>
    </location>
</feature>
<comment type="similarity">
    <text evidence="1 6 7">Belongs to the peptidase S8 family.</text>
</comment>
<dbReference type="Gene3D" id="3.40.50.200">
    <property type="entry name" value="Peptidase S8/S53 domain"/>
    <property type="match status" value="1"/>
</dbReference>
<accession>D1YYI7</accession>
<dbReference type="PROSITE" id="PS51892">
    <property type="entry name" value="SUBTILASE"/>
    <property type="match status" value="1"/>
</dbReference>
<dbReference type="PROSITE" id="PS00137">
    <property type="entry name" value="SUBTILASE_HIS"/>
    <property type="match status" value="1"/>
</dbReference>
<dbReference type="eggNOG" id="arCOG00702">
    <property type="taxonomic scope" value="Archaea"/>
</dbReference>
<keyword evidence="2 6" id="KW-0645">Protease</keyword>
<keyword evidence="12" id="KW-1185">Reference proteome</keyword>
<feature type="domain" description="Peptidase S8/S53" evidence="9">
    <location>
        <begin position="119"/>
        <end position="380"/>
    </location>
</feature>
<protein>
    <submittedName>
        <fullName evidence="11">Peptidase S8 family protein</fullName>
    </submittedName>
</protein>
<evidence type="ECO:0000256" key="5">
    <source>
        <dbReference type="PIRSR" id="PIRSR615500-1"/>
    </source>
</evidence>
<dbReference type="PROSITE" id="PS00138">
    <property type="entry name" value="SUBTILASE_SER"/>
    <property type="match status" value="1"/>
</dbReference>
<dbReference type="Gene3D" id="3.30.70.80">
    <property type="entry name" value="Peptidase S8 propeptide/proteinase inhibitor I9"/>
    <property type="match status" value="1"/>
</dbReference>
<name>D1YYI7_METPS</name>
<dbReference type="InterPro" id="IPR037045">
    <property type="entry name" value="S8pro/Inhibitor_I9_sf"/>
</dbReference>
<evidence type="ECO:0000259" key="10">
    <source>
        <dbReference type="Pfam" id="PF05922"/>
    </source>
</evidence>
<evidence type="ECO:0000256" key="4">
    <source>
        <dbReference type="ARBA" id="ARBA00022825"/>
    </source>
</evidence>
<dbReference type="GO" id="GO:0006508">
    <property type="term" value="P:proteolysis"/>
    <property type="evidence" value="ECO:0007669"/>
    <property type="project" value="UniProtKB-KW"/>
</dbReference>
<feature type="compositionally biased region" description="Low complexity" evidence="8">
    <location>
        <begin position="399"/>
        <end position="408"/>
    </location>
</feature>
<gene>
    <name evidence="11" type="ordered locus">MCP_1437</name>
</gene>
<dbReference type="PANTHER" id="PTHR43806">
    <property type="entry name" value="PEPTIDASE S8"/>
    <property type="match status" value="1"/>
</dbReference>
<dbReference type="SUPFAM" id="SSF52743">
    <property type="entry name" value="Subtilisin-like"/>
    <property type="match status" value="1"/>
</dbReference>
<dbReference type="InterPro" id="IPR022398">
    <property type="entry name" value="Peptidase_S8_His-AS"/>
</dbReference>
<dbReference type="InterPro" id="IPR036852">
    <property type="entry name" value="Peptidase_S8/S53_dom_sf"/>
</dbReference>
<reference evidence="11 12" key="1">
    <citation type="journal article" date="2007" name="Appl. Environ. Microbiol.">
        <title>Isolation of key methanogens for global methane emission from rice paddy fields: a novel isolate affiliated with the clone cluster rice cluster I.</title>
        <authorList>
            <person name="Sakai S."/>
            <person name="Imachi H."/>
            <person name="Sekiguchi Y."/>
            <person name="Ohashi A."/>
            <person name="Harada H."/>
            <person name="Kamagata Y."/>
        </authorList>
    </citation>
    <scope>NUCLEOTIDE SEQUENCE [LARGE SCALE GENOMIC DNA]</scope>
    <source>
        <strain evidence="12">DSM 17711 / JCM 13418 / NBRC 101707 / SANAE</strain>
    </source>
</reference>
<evidence type="ECO:0000256" key="6">
    <source>
        <dbReference type="PROSITE-ProRule" id="PRU01240"/>
    </source>
</evidence>
<feature type="active site" description="Charge relay system" evidence="5 6">
    <location>
        <position position="161"/>
    </location>
</feature>
<keyword evidence="4 6" id="KW-0720">Serine protease</keyword>
<dbReference type="GO" id="GO:0004252">
    <property type="term" value="F:serine-type endopeptidase activity"/>
    <property type="evidence" value="ECO:0007669"/>
    <property type="project" value="UniProtKB-UniRule"/>
</dbReference>
<dbReference type="STRING" id="304371.MCP_1437"/>
<dbReference type="InterPro" id="IPR000209">
    <property type="entry name" value="Peptidase_S8/S53_dom"/>
</dbReference>
<dbReference type="GeneID" id="8681393"/>
<dbReference type="InterPro" id="IPR023827">
    <property type="entry name" value="Peptidase_S8_Asp-AS"/>
</dbReference>
<dbReference type="InterPro" id="IPR010259">
    <property type="entry name" value="S8pro/Inhibitor_I9"/>
</dbReference>
<dbReference type="EMBL" id="AP011532">
    <property type="protein sequence ID" value="BAI61509.1"/>
    <property type="molecule type" value="Genomic_DNA"/>
</dbReference>
<organism evidence="11 12">
    <name type="scientific">Methanocella paludicola (strain DSM 17711 / JCM 13418 / NBRC 101707 / SANAE)</name>
    <dbReference type="NCBI Taxonomy" id="304371"/>
    <lineage>
        <taxon>Archaea</taxon>
        <taxon>Methanobacteriati</taxon>
        <taxon>Methanobacteriota</taxon>
        <taxon>Stenosarchaea group</taxon>
        <taxon>Methanomicrobia</taxon>
        <taxon>Methanocellales</taxon>
        <taxon>Methanocellaceae</taxon>
        <taxon>Methanocella</taxon>
    </lineage>
</organism>
<dbReference type="InParanoid" id="D1YYI7"/>
<feature type="domain" description="Inhibitor I9" evidence="10">
    <location>
        <begin position="31"/>
        <end position="95"/>
    </location>
</feature>
<dbReference type="PANTHER" id="PTHR43806:SF11">
    <property type="entry name" value="CEREVISIN-RELATED"/>
    <property type="match status" value="1"/>
</dbReference>
<evidence type="ECO:0000259" key="9">
    <source>
        <dbReference type="Pfam" id="PF00082"/>
    </source>
</evidence>
<evidence type="ECO:0000256" key="1">
    <source>
        <dbReference type="ARBA" id="ARBA00011073"/>
    </source>
</evidence>
<dbReference type="RefSeq" id="WP_012900188.1">
    <property type="nucleotide sequence ID" value="NC_013665.1"/>
</dbReference>
<reference evidence="12" key="3">
    <citation type="journal article" date="2011" name="PLoS ONE">
        <title>Genome sequence of a mesophilic hydrogenotrophic methanogen Methanocella paludicola, the first cultivated representative of the order Methanocellales.</title>
        <authorList>
            <person name="Sakai S."/>
            <person name="Takaki Y."/>
            <person name="Shimamura S."/>
            <person name="Sekine M."/>
            <person name="Tajima T."/>
            <person name="Kosugi H."/>
            <person name="Ichikawa N."/>
            <person name="Tasumi E."/>
            <person name="Hiraki A.T."/>
            <person name="Shimizu A."/>
            <person name="Kato Y."/>
            <person name="Nishiko R."/>
            <person name="Mori K."/>
            <person name="Fujita N."/>
            <person name="Imachi H."/>
            <person name="Takai K."/>
        </authorList>
    </citation>
    <scope>NUCLEOTIDE SEQUENCE [LARGE SCALE GENOMIC DNA]</scope>
    <source>
        <strain evidence="12">DSM 17711 / JCM 13418 / NBRC 101707 / SANAE</strain>
    </source>
</reference>
<dbReference type="AlphaFoldDB" id="D1YYI7"/>
<dbReference type="PRINTS" id="PR00723">
    <property type="entry name" value="SUBTILISIN"/>
</dbReference>
<proteinExistence type="inferred from homology"/>
<dbReference type="InterPro" id="IPR050131">
    <property type="entry name" value="Peptidase_S8_subtilisin-like"/>
</dbReference>